<gene>
    <name evidence="4" type="ORF">LWI29_001739</name>
</gene>
<accession>A0AA39RAH4</accession>
<feature type="region of interest" description="Disordered" evidence="2">
    <location>
        <begin position="336"/>
        <end position="383"/>
    </location>
</feature>
<feature type="region of interest" description="Disordered" evidence="2">
    <location>
        <begin position="147"/>
        <end position="175"/>
    </location>
</feature>
<sequence length="672" mass="76730">MTRIAKQEVLPRVGMTRIGKQEVMARVGRTRIVMHGRLPRGKSALDRELANILVGLGVWLDIDSDRAGYTGSMGDSMPEGASSARPSLFDSGNYIFWRNTMKAYIRAFNDKSWMSVSDVVEEEGSLDDCESTSNYIAHVAIYEGKFEDSSEDSSSNEESEYSSNSEDSEISSNHEEFEASLNQDYISFNDKILQQKNEENNKLKLINANLVVIIKALVNEKNMSLEKMSKQSEVIKEHEKTIEKYVSKVEESTQELNDLKEDFTMKLFAMEGEIKQKENSLSIIKINECELKDEVKSLKESINGMKIGAIKLDEVIKLGKHHGDMSGLGFVEEVKKTPTTKNKSRKSKKKKDSTTIPSKIKDKNKKSYGTSQPTSQPKHAHPKGNFSKFIPVCHYCNVVGHIRPKCYEYARQCKLGNVEHDKNVKKLPNHSPKHVFKSKAKHNISKFIPVCHFCNVVGHIKLKCYKYIRQCELGNEMHASEMKRLPLVVSKHVRALETMHDEHVNERKSTRKVWVKKNNVHSCEMDKSSLKVSKHDNSFDAFRNVHIDHIHVKKPTKKIWIEKNDMHVNSNHVKKYVEKKLVKKSVNHDHLKSLDEIFVHGKNDDFNMSDVFMKKIVDDLSSRFHIAMRNDHDVVCVGSPKTNMVKVLPSVDLRSDKSGSSKSVLDFVFSED</sequence>
<dbReference type="GO" id="GO:0003676">
    <property type="term" value="F:nucleic acid binding"/>
    <property type="evidence" value="ECO:0007669"/>
    <property type="project" value="InterPro"/>
</dbReference>
<dbReference type="Proteomes" id="UP001168877">
    <property type="component" value="Unassembled WGS sequence"/>
</dbReference>
<feature type="domain" description="CCHC-type" evidence="3">
    <location>
        <begin position="392"/>
        <end position="408"/>
    </location>
</feature>
<feature type="domain" description="CCHC-type" evidence="3">
    <location>
        <begin position="450"/>
        <end position="466"/>
    </location>
</feature>
<keyword evidence="1" id="KW-0175">Coiled coil</keyword>
<protein>
    <recommendedName>
        <fullName evidence="3">CCHC-type domain-containing protein</fullName>
    </recommendedName>
</protein>
<feature type="compositionally biased region" description="Basic residues" evidence="2">
    <location>
        <begin position="342"/>
        <end position="351"/>
    </location>
</feature>
<evidence type="ECO:0000256" key="2">
    <source>
        <dbReference type="SAM" id="MobiDB-lite"/>
    </source>
</evidence>
<evidence type="ECO:0000256" key="1">
    <source>
        <dbReference type="SAM" id="Coils"/>
    </source>
</evidence>
<dbReference type="GO" id="GO:0008270">
    <property type="term" value="F:zinc ion binding"/>
    <property type="evidence" value="ECO:0007669"/>
    <property type="project" value="InterPro"/>
</dbReference>
<reference evidence="4" key="1">
    <citation type="journal article" date="2022" name="Plant J.">
        <title>Strategies of tolerance reflected in two North American maple genomes.</title>
        <authorList>
            <person name="McEvoy S.L."/>
            <person name="Sezen U.U."/>
            <person name="Trouern-Trend A."/>
            <person name="McMahon S.M."/>
            <person name="Schaberg P.G."/>
            <person name="Yang J."/>
            <person name="Wegrzyn J.L."/>
            <person name="Swenson N.G."/>
        </authorList>
    </citation>
    <scope>NUCLEOTIDE SEQUENCE</scope>
    <source>
        <strain evidence="4">NS2018</strain>
    </source>
</reference>
<evidence type="ECO:0000313" key="4">
    <source>
        <dbReference type="EMBL" id="KAK0570473.1"/>
    </source>
</evidence>
<dbReference type="InterPro" id="IPR001878">
    <property type="entry name" value="Znf_CCHC"/>
</dbReference>
<dbReference type="AlphaFoldDB" id="A0AA39RAH4"/>
<dbReference type="SMART" id="SM00343">
    <property type="entry name" value="ZnF_C2HC"/>
    <property type="match status" value="2"/>
</dbReference>
<proteinExistence type="predicted"/>
<reference evidence="4" key="2">
    <citation type="submission" date="2023-06" db="EMBL/GenBank/DDBJ databases">
        <authorList>
            <person name="Swenson N.G."/>
            <person name="Wegrzyn J.L."/>
            <person name="Mcevoy S.L."/>
        </authorList>
    </citation>
    <scope>NUCLEOTIDE SEQUENCE</scope>
    <source>
        <strain evidence="4">NS2018</strain>
        <tissue evidence="4">Leaf</tissue>
    </source>
</reference>
<feature type="compositionally biased region" description="Acidic residues" evidence="2">
    <location>
        <begin position="149"/>
        <end position="160"/>
    </location>
</feature>
<keyword evidence="5" id="KW-1185">Reference proteome</keyword>
<feature type="compositionally biased region" description="Polar residues" evidence="2">
    <location>
        <begin position="367"/>
        <end position="377"/>
    </location>
</feature>
<name>A0AA39RAH4_ACESA</name>
<evidence type="ECO:0000259" key="3">
    <source>
        <dbReference type="SMART" id="SM00343"/>
    </source>
</evidence>
<dbReference type="EMBL" id="JAUESC010000388">
    <property type="protein sequence ID" value="KAK0570473.1"/>
    <property type="molecule type" value="Genomic_DNA"/>
</dbReference>
<evidence type="ECO:0000313" key="5">
    <source>
        <dbReference type="Proteomes" id="UP001168877"/>
    </source>
</evidence>
<comment type="caution">
    <text evidence="4">The sequence shown here is derived from an EMBL/GenBank/DDBJ whole genome shotgun (WGS) entry which is preliminary data.</text>
</comment>
<feature type="coiled-coil region" evidence="1">
    <location>
        <begin position="235"/>
        <end position="262"/>
    </location>
</feature>
<organism evidence="4 5">
    <name type="scientific">Acer saccharum</name>
    <name type="common">Sugar maple</name>
    <dbReference type="NCBI Taxonomy" id="4024"/>
    <lineage>
        <taxon>Eukaryota</taxon>
        <taxon>Viridiplantae</taxon>
        <taxon>Streptophyta</taxon>
        <taxon>Embryophyta</taxon>
        <taxon>Tracheophyta</taxon>
        <taxon>Spermatophyta</taxon>
        <taxon>Magnoliopsida</taxon>
        <taxon>eudicotyledons</taxon>
        <taxon>Gunneridae</taxon>
        <taxon>Pentapetalae</taxon>
        <taxon>rosids</taxon>
        <taxon>malvids</taxon>
        <taxon>Sapindales</taxon>
        <taxon>Sapindaceae</taxon>
        <taxon>Hippocastanoideae</taxon>
        <taxon>Acereae</taxon>
        <taxon>Acer</taxon>
    </lineage>
</organism>